<dbReference type="InterPro" id="IPR015956">
    <property type="entry name" value="Peniciliin-bd_prot_C_sf"/>
</dbReference>
<dbReference type="Gene3D" id="3.40.710.10">
    <property type="entry name" value="DD-peptidase/beta-lactamase superfamily"/>
    <property type="match status" value="1"/>
</dbReference>
<comment type="function">
    <text evidence="1">Removes C-terminal D-alanyl residues from sugar-peptide cell wall precursors.</text>
</comment>
<dbReference type="KEGG" id="vpi:BW732_02400"/>
<keyword evidence="6" id="KW-0573">Peptidoglycan synthesis</keyword>
<dbReference type="InterPro" id="IPR018044">
    <property type="entry name" value="Peptidase_S11"/>
</dbReference>
<proteinExistence type="inferred from homology"/>
<dbReference type="InterPro" id="IPR037091">
    <property type="entry name" value="Pen-bd_prot4_C_dom_sf"/>
</dbReference>
<dbReference type="InterPro" id="IPR001967">
    <property type="entry name" value="Peptidase_S11_N"/>
</dbReference>
<evidence type="ECO:0000256" key="7">
    <source>
        <dbReference type="ARBA" id="ARBA00023316"/>
    </source>
</evidence>
<dbReference type="Gene3D" id="2.30.140.20">
    <property type="entry name" value="Penicillin-binding protein 4, C-terminal domain"/>
    <property type="match status" value="1"/>
</dbReference>
<evidence type="ECO:0000256" key="2">
    <source>
        <dbReference type="ARBA" id="ARBA00007164"/>
    </source>
</evidence>
<dbReference type="RefSeq" id="WP_077275291.1">
    <property type="nucleotide sequence ID" value="NZ_CP019609.1"/>
</dbReference>
<dbReference type="AlphaFoldDB" id="A0A1Q2D4J6"/>
<dbReference type="OrthoDB" id="9791132at2"/>
<dbReference type="GO" id="GO:0030655">
    <property type="term" value="P:beta-lactam antibiotic catabolic process"/>
    <property type="evidence" value="ECO:0007669"/>
    <property type="project" value="InterPro"/>
</dbReference>
<evidence type="ECO:0000256" key="4">
    <source>
        <dbReference type="ARBA" id="ARBA00022801"/>
    </source>
</evidence>
<dbReference type="GO" id="GO:0008800">
    <property type="term" value="F:beta-lactamase activity"/>
    <property type="evidence" value="ECO:0007669"/>
    <property type="project" value="InterPro"/>
</dbReference>
<evidence type="ECO:0000313" key="10">
    <source>
        <dbReference type="Proteomes" id="UP000188246"/>
    </source>
</evidence>
<organism evidence="9 10">
    <name type="scientific">Vagococcus penaei</name>
    <dbReference type="NCBI Taxonomy" id="633807"/>
    <lineage>
        <taxon>Bacteria</taxon>
        <taxon>Bacillati</taxon>
        <taxon>Bacillota</taxon>
        <taxon>Bacilli</taxon>
        <taxon>Lactobacillales</taxon>
        <taxon>Enterococcaceae</taxon>
        <taxon>Vagococcus</taxon>
    </lineage>
</organism>
<reference evidence="9 10" key="1">
    <citation type="journal article" date="2010" name="Int. J. Syst. Evol. Microbiol.">
        <title>Vagococcus penaei sp. nov., isolated from spoilage microbiota of cooked shrimp (Penaeus vannamei).</title>
        <authorList>
            <person name="Jaffres E."/>
            <person name="Prevost H."/>
            <person name="Rossero A."/>
            <person name="Joffraud J.J."/>
            <person name="Dousset X."/>
        </authorList>
    </citation>
    <scope>NUCLEOTIDE SEQUENCE [LARGE SCALE GENOMIC DNA]</scope>
    <source>
        <strain evidence="9 10">CD276</strain>
    </source>
</reference>
<gene>
    <name evidence="9" type="ORF">BW732_02400</name>
</gene>
<dbReference type="Pfam" id="PF00768">
    <property type="entry name" value="Peptidase_S11"/>
    <property type="match status" value="1"/>
</dbReference>
<accession>A0A1Q2D4J6</accession>
<dbReference type="SUPFAM" id="SSF69189">
    <property type="entry name" value="Penicillin-binding protein associated domain"/>
    <property type="match status" value="1"/>
</dbReference>
<comment type="similarity">
    <text evidence="2 8">Belongs to the peptidase S11 family.</text>
</comment>
<dbReference type="GO" id="GO:0006508">
    <property type="term" value="P:proteolysis"/>
    <property type="evidence" value="ECO:0007669"/>
    <property type="project" value="InterPro"/>
</dbReference>
<sequence>MKNLVSVIVISLFVFLGGITVLGAEEQPSMLELVQATQAKVDSKNEPKAAVLIDVNTGKLLWEKEADLSHNPASIIKLLTAYKVFEAIEEGKFTLETKVTATPRYEQIAGIYALSNNKIKNNVAYPVKELLSMMLVPSSNVATIMLAELVEPDAAVYLKELNQLCQDLGMTNTTIYNATGAQISAFQGLYAANNETESELEMTQDNKTTARDLAIFTRDLLIKYPEILTYTSESEVKVMSGTAYEESFESYNYSLPGLEYAFEGVDGLKTGSSVSGAFNIDGTAKRGDMRLIAIVLGVGNWSDQNGEYYRHPFMNALFNYGFNNFAYQEVLSKGKHEIDGTAVELTESFKDTVKKNQPAAFKIVDDSTIELKNPLPTISPLIKETSVKLATKENDGFLKTPTEQKELQFITKNIKYLGAGFIVIVFIGLFIFIVSNKKRKKRVKSRYRNRSERHKS</sequence>
<dbReference type="GO" id="GO:0046677">
    <property type="term" value="P:response to antibiotic"/>
    <property type="evidence" value="ECO:0007669"/>
    <property type="project" value="InterPro"/>
</dbReference>
<evidence type="ECO:0000256" key="6">
    <source>
        <dbReference type="ARBA" id="ARBA00022984"/>
    </source>
</evidence>
<evidence type="ECO:0000256" key="1">
    <source>
        <dbReference type="ARBA" id="ARBA00003217"/>
    </source>
</evidence>
<keyword evidence="10" id="KW-1185">Reference proteome</keyword>
<dbReference type="InterPro" id="IPR012338">
    <property type="entry name" value="Beta-lactam/transpept-like"/>
</dbReference>
<dbReference type="GO" id="GO:0071555">
    <property type="term" value="P:cell wall organization"/>
    <property type="evidence" value="ECO:0007669"/>
    <property type="project" value="UniProtKB-KW"/>
</dbReference>
<dbReference type="STRING" id="633807.BW732_02400"/>
<evidence type="ECO:0000256" key="8">
    <source>
        <dbReference type="RuleBase" id="RU004016"/>
    </source>
</evidence>
<evidence type="ECO:0000313" key="9">
    <source>
        <dbReference type="EMBL" id="AQP53195.1"/>
    </source>
</evidence>
<evidence type="ECO:0000256" key="5">
    <source>
        <dbReference type="ARBA" id="ARBA00022960"/>
    </source>
</evidence>
<dbReference type="PRINTS" id="PR00725">
    <property type="entry name" value="DADACBPTASE1"/>
</dbReference>
<dbReference type="SUPFAM" id="SSF56601">
    <property type="entry name" value="beta-lactamase/transpeptidase-like"/>
    <property type="match status" value="1"/>
</dbReference>
<dbReference type="GO" id="GO:0009002">
    <property type="term" value="F:serine-type D-Ala-D-Ala carboxypeptidase activity"/>
    <property type="evidence" value="ECO:0007669"/>
    <property type="project" value="InterPro"/>
</dbReference>
<keyword evidence="5" id="KW-0133">Cell shape</keyword>
<keyword evidence="4" id="KW-0378">Hydrolase</keyword>
<dbReference type="GO" id="GO:0008360">
    <property type="term" value="P:regulation of cell shape"/>
    <property type="evidence" value="ECO:0007669"/>
    <property type="project" value="UniProtKB-KW"/>
</dbReference>
<dbReference type="PANTHER" id="PTHR35333:SF4">
    <property type="entry name" value="SLR0121 PROTEIN"/>
    <property type="match status" value="1"/>
</dbReference>
<dbReference type="EMBL" id="CP019609">
    <property type="protein sequence ID" value="AQP53195.1"/>
    <property type="molecule type" value="Genomic_DNA"/>
</dbReference>
<evidence type="ECO:0000256" key="3">
    <source>
        <dbReference type="ARBA" id="ARBA00022729"/>
    </source>
</evidence>
<keyword evidence="3" id="KW-0732">Signal</keyword>
<keyword evidence="7" id="KW-0961">Cell wall biogenesis/degradation</keyword>
<name>A0A1Q2D4J6_9ENTE</name>
<dbReference type="InterPro" id="IPR000871">
    <property type="entry name" value="Beta-lactam_class-A"/>
</dbReference>
<protein>
    <submittedName>
        <fullName evidence="9">Uncharacterized protein</fullName>
    </submittedName>
</protein>
<dbReference type="GO" id="GO:0009252">
    <property type="term" value="P:peptidoglycan biosynthetic process"/>
    <property type="evidence" value="ECO:0007669"/>
    <property type="project" value="UniProtKB-KW"/>
</dbReference>
<dbReference type="PANTHER" id="PTHR35333">
    <property type="entry name" value="BETA-LACTAMASE"/>
    <property type="match status" value="1"/>
</dbReference>
<dbReference type="Proteomes" id="UP000188246">
    <property type="component" value="Chromosome"/>
</dbReference>